<keyword evidence="3" id="KW-1185">Reference proteome</keyword>
<dbReference type="Proteomes" id="UP000062768">
    <property type="component" value="Chromosome I"/>
</dbReference>
<dbReference type="AlphaFoldDB" id="A0A0S4FM06"/>
<dbReference type="EMBL" id="LN734822">
    <property type="protein sequence ID" value="CEL23997.1"/>
    <property type="molecule type" value="Genomic_DNA"/>
</dbReference>
<accession>A0A0S4FM06</accession>
<evidence type="ECO:0000313" key="3">
    <source>
        <dbReference type="Proteomes" id="UP000062768"/>
    </source>
</evidence>
<evidence type="ECO:0000256" key="1">
    <source>
        <dbReference type="SAM" id="MobiDB-lite"/>
    </source>
</evidence>
<gene>
    <name evidence="2" type="ORF">MB9_0349</name>
</gene>
<dbReference type="PATRIC" id="fig|2162.10.peg.359"/>
<dbReference type="RefSeq" id="WP_060537341.1">
    <property type="nucleotide sequence ID" value="NZ_LN734822.1"/>
</dbReference>
<reference evidence="2" key="1">
    <citation type="submission" date="2014-09" db="EMBL/GenBank/DDBJ databases">
        <authorList>
            <person name="Wibberg D."/>
        </authorList>
    </citation>
    <scope>NUCLEOTIDE SEQUENCE [LARGE SCALE GENOMIC DNA]</scope>
    <source>
        <strain evidence="2">Mb9</strain>
    </source>
</reference>
<proteinExistence type="predicted"/>
<protein>
    <submittedName>
        <fullName evidence="2">Uncharacterized protein</fullName>
    </submittedName>
</protein>
<dbReference type="GeneID" id="26738611"/>
<sequence>MGNKELCLKLAKADSEKEVVQILKDTGYWDNPDVWQYYGNNENNFATIGNQQSSADSALVEKIVNSVDALLMKECLKRGLEPDGEKAPQSIEKAQDEFFKIPEGVLTNITPTRRSELAENMMIVATGSKSKPSYSIIDKGEGQTPKMIPNTFLSLTKSNKLRIPFVQGKFNMGGTGSLRFSGEKNLQLIISKRCPEIADDDETVNHWGFTLIRREDPSDNMKSSTYKYLAPNNEILTIDSDSLPLLPGDFPNAYEKKLQYGSLVKLYEYKMSMKSLINFDLYRRLSVLLPKIALPVFLKERRAYKGDSFQSVLSGLSVRLEQNKANILEEGFPSSLILNVAGQEMNVDIYAFKKDKSKQYKKNEGIIFTINGQSHGYISYNFFNRTQKVGMNYLAKDILIIVDCSKFDGRSREDLFMNSRDRLSEGALKNKIERALEKIVKDHQGLRELKARRRQEDIGEKISDAKPLAEILESVIKKSPTLSNLLISGRRITNPFNMTNIGTANEFEGKEHPTFFNLKKNFSETKPKGCPINQKFRIQFETDANNDYFTRDNDPGHFKLFDLDDSFKDFNLNLWNGIATLNCELPPGVNLGDLIEYAVEIKDSHRVDDFKMKFFVKVEPPITKKNAGNGQRVKPPGKNGNDRKKPSALNLPNIWEVKKDEWEKHNFDGQSALLVKDSGEEGYDFYVNMSNVYCLSEIKSRTKNDPEILKAQYKFGMVLIGLSLIKSFEDENKEDDEPIFTKISSITKGIAPMIIPMITALGDLEPSK</sequence>
<feature type="region of interest" description="Disordered" evidence="1">
    <location>
        <begin position="623"/>
        <end position="648"/>
    </location>
</feature>
<evidence type="ECO:0000313" key="2">
    <source>
        <dbReference type="EMBL" id="CEL23997.1"/>
    </source>
</evidence>
<organism evidence="2 3">
    <name type="scientific">Methanobacterium formicicum</name>
    <dbReference type="NCBI Taxonomy" id="2162"/>
    <lineage>
        <taxon>Archaea</taxon>
        <taxon>Methanobacteriati</taxon>
        <taxon>Methanobacteriota</taxon>
        <taxon>Methanomada group</taxon>
        <taxon>Methanobacteria</taxon>
        <taxon>Methanobacteriales</taxon>
        <taxon>Methanobacteriaceae</taxon>
        <taxon>Methanobacterium</taxon>
    </lineage>
</organism>
<name>A0A0S4FM06_METFO</name>